<evidence type="ECO:0000256" key="4">
    <source>
        <dbReference type="PROSITE-ProRule" id="PRU00335"/>
    </source>
</evidence>
<evidence type="ECO:0000256" key="3">
    <source>
        <dbReference type="ARBA" id="ARBA00023163"/>
    </source>
</evidence>
<dbReference type="PROSITE" id="PS50977">
    <property type="entry name" value="HTH_TETR_2"/>
    <property type="match status" value="1"/>
</dbReference>
<evidence type="ECO:0000259" key="5">
    <source>
        <dbReference type="PROSITE" id="PS50977"/>
    </source>
</evidence>
<organism evidence="6 7">
    <name type="scientific">Gilvimarinus gilvus</name>
    <dbReference type="NCBI Taxonomy" id="3058038"/>
    <lineage>
        <taxon>Bacteria</taxon>
        <taxon>Pseudomonadati</taxon>
        <taxon>Pseudomonadota</taxon>
        <taxon>Gammaproteobacteria</taxon>
        <taxon>Cellvibrionales</taxon>
        <taxon>Cellvibrionaceae</taxon>
        <taxon>Gilvimarinus</taxon>
    </lineage>
</organism>
<dbReference type="Pfam" id="PF00440">
    <property type="entry name" value="TetR_N"/>
    <property type="match status" value="1"/>
</dbReference>
<keyword evidence="7" id="KW-1185">Reference proteome</keyword>
<dbReference type="Proteomes" id="UP001273505">
    <property type="component" value="Unassembled WGS sequence"/>
</dbReference>
<dbReference type="SUPFAM" id="SSF46689">
    <property type="entry name" value="Homeodomain-like"/>
    <property type="match status" value="1"/>
</dbReference>
<evidence type="ECO:0000256" key="2">
    <source>
        <dbReference type="ARBA" id="ARBA00023125"/>
    </source>
</evidence>
<keyword evidence="1" id="KW-0805">Transcription regulation</keyword>
<feature type="domain" description="HTH tetR-type" evidence="5">
    <location>
        <begin position="9"/>
        <end position="69"/>
    </location>
</feature>
<feature type="DNA-binding region" description="H-T-H motif" evidence="4">
    <location>
        <begin position="32"/>
        <end position="51"/>
    </location>
</feature>
<keyword evidence="3" id="KW-0804">Transcription</keyword>
<dbReference type="PANTHER" id="PTHR47506">
    <property type="entry name" value="TRANSCRIPTIONAL REGULATORY PROTEIN"/>
    <property type="match status" value="1"/>
</dbReference>
<comment type="caution">
    <text evidence="6">The sequence shown here is derived from an EMBL/GenBank/DDBJ whole genome shotgun (WGS) entry which is preliminary data.</text>
</comment>
<proteinExistence type="predicted"/>
<dbReference type="InterPro" id="IPR009057">
    <property type="entry name" value="Homeodomain-like_sf"/>
</dbReference>
<dbReference type="EMBL" id="JAXAFO010000075">
    <property type="protein sequence ID" value="MDX6851544.1"/>
    <property type="molecule type" value="Genomic_DNA"/>
</dbReference>
<name>A0ABU4S771_9GAMM</name>
<sequence>MGYAKDHKFKSKNRILKSAVDLFSRYGFDRVSIGQIMRAAKMTHGAFYAHFDSKEALFKASFLETVKGCSAARLVKGPLSVKHLTELVTHFLNLRELDKHSKPGPETVLFNEIGNTNANVKHLFEQSYSSLKKMVETRLIALSKIKNSAFASDRQMIAEKSRTILSLLIGAVVVAKTVSCEQEQQSILEAAQNQILILLGAGTSEVV</sequence>
<accession>A0ABU4S771</accession>
<protein>
    <submittedName>
        <fullName evidence="6">Helix-turn-helix domain-containing protein</fullName>
    </submittedName>
</protein>
<evidence type="ECO:0000256" key="1">
    <source>
        <dbReference type="ARBA" id="ARBA00023015"/>
    </source>
</evidence>
<gene>
    <name evidence="6" type="ORF">SCD92_19435</name>
</gene>
<dbReference type="InterPro" id="IPR001647">
    <property type="entry name" value="HTH_TetR"/>
</dbReference>
<dbReference type="PANTHER" id="PTHR47506:SF7">
    <property type="entry name" value="TRANSCRIPTIONAL REGULATORY PROTEIN"/>
    <property type="match status" value="1"/>
</dbReference>
<reference evidence="6 7" key="1">
    <citation type="submission" date="2023-11" db="EMBL/GenBank/DDBJ databases">
        <title>Gilvimarinus fulvus sp. nov., isolated from the surface of Kelp.</title>
        <authorList>
            <person name="Sun Y.Y."/>
            <person name="Gong Y."/>
            <person name="Du Z.J."/>
        </authorList>
    </citation>
    <scope>NUCLEOTIDE SEQUENCE [LARGE SCALE GENOMIC DNA]</scope>
    <source>
        <strain evidence="6 7">SDUM040013</strain>
    </source>
</reference>
<evidence type="ECO:0000313" key="7">
    <source>
        <dbReference type="Proteomes" id="UP001273505"/>
    </source>
</evidence>
<dbReference type="RefSeq" id="WP_302723700.1">
    <property type="nucleotide sequence ID" value="NZ_JAULRU010000688.1"/>
</dbReference>
<dbReference type="PRINTS" id="PR00455">
    <property type="entry name" value="HTHTETR"/>
</dbReference>
<keyword evidence="2 4" id="KW-0238">DNA-binding</keyword>
<dbReference type="Gene3D" id="1.10.357.10">
    <property type="entry name" value="Tetracycline Repressor, domain 2"/>
    <property type="match status" value="1"/>
</dbReference>
<dbReference type="Gene3D" id="1.10.10.60">
    <property type="entry name" value="Homeodomain-like"/>
    <property type="match status" value="1"/>
</dbReference>
<evidence type="ECO:0000313" key="6">
    <source>
        <dbReference type="EMBL" id="MDX6851544.1"/>
    </source>
</evidence>